<name>A0A1J5QX24_9ZZZZ</name>
<sequence length="52" mass="5566">MAHKHLEGQDDASTDAEKWTADQVAEPASAAAEPDAPDVTTDAEKWRADSLD</sequence>
<protein>
    <submittedName>
        <fullName evidence="2">Uncharacterized protein</fullName>
    </submittedName>
</protein>
<evidence type="ECO:0000313" key="2">
    <source>
        <dbReference type="EMBL" id="OIQ88246.1"/>
    </source>
</evidence>
<reference evidence="2" key="1">
    <citation type="submission" date="2016-10" db="EMBL/GenBank/DDBJ databases">
        <title>Sequence of Gallionella enrichment culture.</title>
        <authorList>
            <person name="Poehlein A."/>
            <person name="Muehling M."/>
            <person name="Daniel R."/>
        </authorList>
    </citation>
    <scope>NUCLEOTIDE SEQUENCE</scope>
</reference>
<dbReference type="AlphaFoldDB" id="A0A1J5QX24"/>
<evidence type="ECO:0000256" key="1">
    <source>
        <dbReference type="SAM" id="MobiDB-lite"/>
    </source>
</evidence>
<feature type="region of interest" description="Disordered" evidence="1">
    <location>
        <begin position="1"/>
        <end position="52"/>
    </location>
</feature>
<accession>A0A1J5QX24</accession>
<feature type="compositionally biased region" description="Basic and acidic residues" evidence="1">
    <location>
        <begin position="42"/>
        <end position="52"/>
    </location>
</feature>
<organism evidence="2">
    <name type="scientific">mine drainage metagenome</name>
    <dbReference type="NCBI Taxonomy" id="410659"/>
    <lineage>
        <taxon>unclassified sequences</taxon>
        <taxon>metagenomes</taxon>
        <taxon>ecological metagenomes</taxon>
    </lineage>
</organism>
<feature type="compositionally biased region" description="Low complexity" evidence="1">
    <location>
        <begin position="21"/>
        <end position="39"/>
    </location>
</feature>
<proteinExistence type="predicted"/>
<dbReference type="EMBL" id="MLJW01000380">
    <property type="protein sequence ID" value="OIQ88246.1"/>
    <property type="molecule type" value="Genomic_DNA"/>
</dbReference>
<comment type="caution">
    <text evidence="2">The sequence shown here is derived from an EMBL/GenBank/DDBJ whole genome shotgun (WGS) entry which is preliminary data.</text>
</comment>
<gene>
    <name evidence="2" type="ORF">GALL_298630</name>
</gene>